<reference evidence="1" key="1">
    <citation type="submission" date="2022-03" db="EMBL/GenBank/DDBJ databases">
        <title>Complete genome sequence of Caldinitratiruptor microaerophilus.</title>
        <authorList>
            <person name="Mukaiyama R."/>
            <person name="Nishiyama T."/>
            <person name="Ueda K."/>
        </authorList>
    </citation>
    <scope>NUCLEOTIDE SEQUENCE</scope>
    <source>
        <strain evidence="1">JCM 16183</strain>
    </source>
</reference>
<sequence>MPTAAHEHGRSLNVVPELRKAQEDWLADPARWVREVFGAELDPWQVAVLRDLDAGRNVAVRSGHGVGKTAVAALAVLRQLVLYPFSVIPCTAPTQHQLLDVLWPEIVRWIERSRGLGEILYWTATKVAVKGHEATWFAVARTSNQPEGLAGFHAPRLLYVADEASGLSEAVWQVMDGARTTVGAKILAIGNPTRRSGGFFDAFHRHRASWSCYHVSSETSPRVDPGWVEDMARKWGRDSDVFRVRVRGEFPLGEDDAFIRLDLVEAAVHRDVPKGGDVQLGVDVARYGDSETAIVARRGSQVLWLEAYRKRSVTEVVGLVLAAGRKVMAATGAERVTVKVDDAGVGGGVTDGLSDHAREAPWLEVVPVNFGGPGDGQHYANAAAAMWGHLRELFQAAEISIPADDDLIGQLTTRRYRVNSRGLIEIESKEDLRRRGLPSPDRADALALAFWTPEPVLPEPDIF</sequence>
<organism evidence="1 2">
    <name type="scientific">Caldinitratiruptor microaerophilus</name>
    <dbReference type="NCBI Taxonomy" id="671077"/>
    <lineage>
        <taxon>Bacteria</taxon>
        <taxon>Bacillati</taxon>
        <taxon>Bacillota</taxon>
        <taxon>Clostridia</taxon>
        <taxon>Eubacteriales</taxon>
        <taxon>Symbiobacteriaceae</taxon>
        <taxon>Caldinitratiruptor</taxon>
    </lineage>
</organism>
<gene>
    <name evidence="1" type="ORF">caldi_30090</name>
</gene>
<name>A0AA35CM90_9FIRM</name>
<evidence type="ECO:0000313" key="1">
    <source>
        <dbReference type="EMBL" id="BDG61919.1"/>
    </source>
</evidence>
<dbReference type="EMBL" id="AP025628">
    <property type="protein sequence ID" value="BDG61919.1"/>
    <property type="molecule type" value="Genomic_DNA"/>
</dbReference>
<proteinExistence type="predicted"/>
<dbReference type="Proteomes" id="UP001163687">
    <property type="component" value="Chromosome"/>
</dbReference>
<evidence type="ECO:0000313" key="2">
    <source>
        <dbReference type="Proteomes" id="UP001163687"/>
    </source>
</evidence>
<dbReference type="Gene3D" id="3.40.50.300">
    <property type="entry name" value="P-loop containing nucleotide triphosphate hydrolases"/>
    <property type="match status" value="1"/>
</dbReference>
<dbReference type="AlphaFoldDB" id="A0AA35CM90"/>
<dbReference type="KEGG" id="cmic:caldi_30090"/>
<dbReference type="Gene3D" id="3.30.420.240">
    <property type="match status" value="1"/>
</dbReference>
<accession>A0AA35CM90</accession>
<dbReference type="SUPFAM" id="SSF52540">
    <property type="entry name" value="P-loop containing nucleoside triphosphate hydrolases"/>
    <property type="match status" value="1"/>
</dbReference>
<dbReference type="RefSeq" id="WP_264842548.1">
    <property type="nucleotide sequence ID" value="NZ_AP025628.1"/>
</dbReference>
<dbReference type="InterPro" id="IPR027417">
    <property type="entry name" value="P-loop_NTPase"/>
</dbReference>
<protein>
    <recommendedName>
        <fullName evidence="3">Terminase B</fullName>
    </recommendedName>
</protein>
<evidence type="ECO:0008006" key="3">
    <source>
        <dbReference type="Google" id="ProtNLM"/>
    </source>
</evidence>
<keyword evidence="2" id="KW-1185">Reference proteome</keyword>